<protein>
    <submittedName>
        <fullName evidence="5">Uncharacterized protein</fullName>
    </submittedName>
</protein>
<proteinExistence type="inferred from homology"/>
<dbReference type="EMBL" id="CM027688">
    <property type="protein sequence ID" value="KAG0517835.1"/>
    <property type="molecule type" value="Genomic_DNA"/>
</dbReference>
<evidence type="ECO:0000313" key="5">
    <source>
        <dbReference type="EMBL" id="KAG0517835.1"/>
    </source>
</evidence>
<dbReference type="Proteomes" id="UP000807115">
    <property type="component" value="Chromosome 9"/>
</dbReference>
<organism evidence="5 6">
    <name type="scientific">Sorghum bicolor</name>
    <name type="common">Sorghum</name>
    <name type="synonym">Sorghum vulgare</name>
    <dbReference type="NCBI Taxonomy" id="4558"/>
    <lineage>
        <taxon>Eukaryota</taxon>
        <taxon>Viridiplantae</taxon>
        <taxon>Streptophyta</taxon>
        <taxon>Embryophyta</taxon>
        <taxon>Tracheophyta</taxon>
        <taxon>Spermatophyta</taxon>
        <taxon>Magnoliopsida</taxon>
        <taxon>Liliopsida</taxon>
        <taxon>Poales</taxon>
        <taxon>Poaceae</taxon>
        <taxon>PACMAD clade</taxon>
        <taxon>Panicoideae</taxon>
        <taxon>Andropogonodae</taxon>
        <taxon>Andropogoneae</taxon>
        <taxon>Sorghinae</taxon>
        <taxon>Sorghum</taxon>
    </lineage>
</organism>
<feature type="region of interest" description="Disordered" evidence="4">
    <location>
        <begin position="369"/>
        <end position="399"/>
    </location>
</feature>
<sequence>MSLENSNNKGKAVVKEEEVSPVTVQPKPFAVKAEEEDDVSLPMLQTAAPPHHQTPPSTDVSDSDDDTNDDTNDDVLGGTSGVQDVGSASASAPAPALSAAAASALASAAAFHMMQQASMQWGAVAAPTVILPAFQQLDSNRIQLIKEVMQHSINALATGNVLAANTGLVLMSTLSSAAGDPLQRVAFAFAEALGRRALQQLLPGLYGGLLQLDFPPQPPAVGYTCTTRLCFDALCPLLRVAASAANHEIVTAMEGEEHVHVVDLGGASPNQWIELLHLFAVRPGGKPSSLRLTVVSEEERLLSAASWLLHWEAARLHIPFVFNPVRSHIDRLCPHDVASFGVVPGGGEALAITSTLQLHRLIADVTSSNDLPPAADSADHQHRGKKRKGKQPPPPPKHEITMADALLRVLCDLSPKVMVLTEQEANHNGGSLGDRVRNAFDYYAALFNDLEAGGAPRASADRAALERTLLRQEIMDIVARDGTSRRERHEGVMAWAQRMGMAGFQPMHLQMRRFDAFADPGLLALQLSMHGTLRYWVAQDNTCFIIYANMTPMFSVTAWRPATTTGE</sequence>
<reference evidence="5" key="1">
    <citation type="journal article" date="2019" name="BMC Genomics">
        <title>A new reference genome for Sorghum bicolor reveals high levels of sequence similarity between sweet and grain genotypes: implications for the genetics of sugar metabolism.</title>
        <authorList>
            <person name="Cooper E.A."/>
            <person name="Brenton Z.W."/>
            <person name="Flinn B.S."/>
            <person name="Jenkins J."/>
            <person name="Shu S."/>
            <person name="Flowers D."/>
            <person name="Luo F."/>
            <person name="Wang Y."/>
            <person name="Xia P."/>
            <person name="Barry K."/>
            <person name="Daum C."/>
            <person name="Lipzen A."/>
            <person name="Yoshinaga Y."/>
            <person name="Schmutz J."/>
            <person name="Saski C."/>
            <person name="Vermerris W."/>
            <person name="Kresovich S."/>
        </authorList>
    </citation>
    <scope>NUCLEOTIDE SEQUENCE</scope>
</reference>
<keyword evidence="2" id="KW-0804">Transcription</keyword>
<evidence type="ECO:0000313" key="6">
    <source>
        <dbReference type="Proteomes" id="UP000807115"/>
    </source>
</evidence>
<feature type="compositionally biased region" description="Acidic residues" evidence="4">
    <location>
        <begin position="61"/>
        <end position="73"/>
    </location>
</feature>
<dbReference type="AlphaFoldDB" id="A0A921QBC1"/>
<evidence type="ECO:0000256" key="4">
    <source>
        <dbReference type="SAM" id="MobiDB-lite"/>
    </source>
</evidence>
<dbReference type="Pfam" id="PF03514">
    <property type="entry name" value="GRAS"/>
    <property type="match status" value="1"/>
</dbReference>
<evidence type="ECO:0000256" key="3">
    <source>
        <dbReference type="PROSITE-ProRule" id="PRU01191"/>
    </source>
</evidence>
<comment type="caution">
    <text evidence="3">Lacks conserved residue(s) required for the propagation of feature annotation.</text>
</comment>
<comment type="caution">
    <text evidence="5">The sequence shown here is derived from an EMBL/GenBank/DDBJ whole genome shotgun (WGS) entry which is preliminary data.</text>
</comment>
<feature type="short sequence motif" description="VHIID" evidence="3">
    <location>
        <begin position="259"/>
        <end position="263"/>
    </location>
</feature>
<reference evidence="5" key="2">
    <citation type="submission" date="2020-10" db="EMBL/GenBank/DDBJ databases">
        <authorList>
            <person name="Cooper E.A."/>
            <person name="Brenton Z.W."/>
            <person name="Flinn B.S."/>
            <person name="Jenkins J."/>
            <person name="Shu S."/>
            <person name="Flowers D."/>
            <person name="Luo F."/>
            <person name="Wang Y."/>
            <person name="Xia P."/>
            <person name="Barry K."/>
            <person name="Daum C."/>
            <person name="Lipzen A."/>
            <person name="Yoshinaga Y."/>
            <person name="Schmutz J."/>
            <person name="Saski C."/>
            <person name="Vermerris W."/>
            <person name="Kresovich S."/>
        </authorList>
    </citation>
    <scope>NUCLEOTIDE SEQUENCE</scope>
</reference>
<feature type="region of interest" description="SAW" evidence="3">
    <location>
        <begin position="479"/>
        <end position="560"/>
    </location>
</feature>
<keyword evidence="1" id="KW-0805">Transcription regulation</keyword>
<gene>
    <name evidence="5" type="ORF">BDA96_09G123500</name>
</gene>
<name>A0A921QBC1_SORBI</name>
<dbReference type="PANTHER" id="PTHR31636">
    <property type="entry name" value="OSJNBA0084A10.13 PROTEIN-RELATED"/>
    <property type="match status" value="1"/>
</dbReference>
<comment type="similarity">
    <text evidence="3">Belongs to the GRAS family.</text>
</comment>
<dbReference type="InterPro" id="IPR005202">
    <property type="entry name" value="TF_GRAS"/>
</dbReference>
<evidence type="ECO:0000256" key="2">
    <source>
        <dbReference type="ARBA" id="ARBA00023163"/>
    </source>
</evidence>
<accession>A0A921QBC1</accession>
<evidence type="ECO:0000256" key="1">
    <source>
        <dbReference type="ARBA" id="ARBA00023015"/>
    </source>
</evidence>
<dbReference type="PROSITE" id="PS50985">
    <property type="entry name" value="GRAS"/>
    <property type="match status" value="1"/>
</dbReference>
<feature type="region of interest" description="Disordered" evidence="4">
    <location>
        <begin position="1"/>
        <end position="89"/>
    </location>
</feature>